<dbReference type="InterPro" id="IPR005519">
    <property type="entry name" value="Acid_phosphat_B-like"/>
</dbReference>
<dbReference type="SUPFAM" id="SSF56784">
    <property type="entry name" value="HAD-like"/>
    <property type="match status" value="1"/>
</dbReference>
<dbReference type="SFLD" id="SFLDG01125">
    <property type="entry name" value="C1.1:_Acid_Phosphatase_Like"/>
    <property type="match status" value="1"/>
</dbReference>
<dbReference type="AlphaFoldDB" id="A0A6I4RQ45"/>
<dbReference type="InterPro" id="IPR036412">
    <property type="entry name" value="HAD-like_sf"/>
</dbReference>
<dbReference type="SFLD" id="SFLDS00003">
    <property type="entry name" value="Haloacid_Dehalogenase"/>
    <property type="match status" value="1"/>
</dbReference>
<dbReference type="InterPro" id="IPR023214">
    <property type="entry name" value="HAD_sf"/>
</dbReference>
<feature type="chain" id="PRO_5026193139" evidence="2">
    <location>
        <begin position="24"/>
        <end position="249"/>
    </location>
</feature>
<dbReference type="GO" id="GO:0009279">
    <property type="term" value="C:cell outer membrane"/>
    <property type="evidence" value="ECO:0007669"/>
    <property type="project" value="InterPro"/>
</dbReference>
<proteinExistence type="predicted"/>
<evidence type="ECO:0000256" key="2">
    <source>
        <dbReference type="SAM" id="SignalP"/>
    </source>
</evidence>
<feature type="signal peptide" evidence="2">
    <location>
        <begin position="1"/>
        <end position="23"/>
    </location>
</feature>
<evidence type="ECO:0000313" key="3">
    <source>
        <dbReference type="EMBL" id="MWZ38948.1"/>
    </source>
</evidence>
<dbReference type="EMBL" id="VJEZ01000001">
    <property type="protein sequence ID" value="MWZ38948.1"/>
    <property type="molecule type" value="Genomic_DNA"/>
</dbReference>
<keyword evidence="3" id="KW-0449">Lipoprotein</keyword>
<dbReference type="RefSeq" id="WP_003034136.1">
    <property type="nucleotide sequence ID" value="NZ_VJEZ01000001.1"/>
</dbReference>
<dbReference type="Gene3D" id="3.40.50.1000">
    <property type="entry name" value="HAD superfamily/HAD-like"/>
    <property type="match status" value="1"/>
</dbReference>
<evidence type="ECO:0000256" key="1">
    <source>
        <dbReference type="ARBA" id="ARBA00022729"/>
    </source>
</evidence>
<dbReference type="Pfam" id="PF03767">
    <property type="entry name" value="Acid_phosphat_B"/>
    <property type="match status" value="1"/>
</dbReference>
<dbReference type="GeneID" id="75265206"/>
<keyword evidence="1 2" id="KW-0732">Signal</keyword>
<dbReference type="Proteomes" id="UP000469081">
    <property type="component" value="Unassembled WGS sequence"/>
</dbReference>
<accession>A0A6I4RQ45</accession>
<comment type="caution">
    <text evidence="3">The sequence shown here is derived from an EMBL/GenBank/DDBJ whole genome shotgun (WGS) entry which is preliminary data.</text>
</comment>
<gene>
    <name evidence="3" type="ORF">FNC33_00045</name>
</gene>
<reference evidence="3 4" key="1">
    <citation type="submission" date="2019-06" db="EMBL/GenBank/DDBJ databases">
        <title>Phylogeography and genetic diversity of Francisella tularensis subsp. holarctica in France (1947-2018).</title>
        <authorList>
            <person name="Kevin M."/>
            <person name="Madani N."/>
            <person name="Maurin M."/>
        </authorList>
    </citation>
    <scope>NUCLEOTIDE SEQUENCE [LARGE SCALE GENOMIC DNA]</scope>
    <source>
        <strain evidence="3 4">ATCC 15482</strain>
    </source>
</reference>
<evidence type="ECO:0000313" key="4">
    <source>
        <dbReference type="Proteomes" id="UP000469081"/>
    </source>
</evidence>
<name>A0A6I4RQ45_FRATU</name>
<dbReference type="InterPro" id="IPR006423">
    <property type="entry name" value="Lipo_e_P4"/>
</dbReference>
<sequence length="249" mass="28973">MNLRKIVLIFVISIQFCFVTAYAATCNSVNIDGVKWYHDSDEKRAIYLEIYNLAAHRIKHQVKKEHLKKGTWGVILDIDETALDNSWLEYDNYKNYSYSEEKFRQGIIEQKAKGLPGAAKLTNLVHKLGGYVSFVSNRYGGDPEIIKATEENLTKEDIYYDQILFYNEKAKNPKDKNSRFEAVKSGKYTDDIIVTKKLPAHAVIAYFGDNIQDFPQMTQKNMRNVDNHKYTIFGEKYYIFPNPMYGSWQ</sequence>
<organism evidence="3 4">
    <name type="scientific">Francisella tularensis</name>
    <dbReference type="NCBI Taxonomy" id="263"/>
    <lineage>
        <taxon>Bacteria</taxon>
        <taxon>Pseudomonadati</taxon>
        <taxon>Pseudomonadota</taxon>
        <taxon>Gammaproteobacteria</taxon>
        <taxon>Thiotrichales</taxon>
        <taxon>Francisellaceae</taxon>
        <taxon>Francisella</taxon>
    </lineage>
</organism>
<protein>
    <submittedName>
        <fullName evidence="3">5'-nucleotidase, lipoprotein e(P4) family</fullName>
    </submittedName>
</protein>